<feature type="transmembrane region" description="Helical" evidence="5">
    <location>
        <begin position="7"/>
        <end position="26"/>
    </location>
</feature>
<dbReference type="EMBL" id="JAMFMA010000002">
    <property type="protein sequence ID" value="MCL6274230.1"/>
    <property type="molecule type" value="Genomic_DNA"/>
</dbReference>
<keyword evidence="4 5" id="KW-0472">Membrane</keyword>
<evidence type="ECO:0000256" key="5">
    <source>
        <dbReference type="SAM" id="Phobius"/>
    </source>
</evidence>
<evidence type="ECO:0000313" key="8">
    <source>
        <dbReference type="Proteomes" id="UP001203607"/>
    </source>
</evidence>
<name>A0ABT0PS61_9FLAO</name>
<evidence type="ECO:0000256" key="4">
    <source>
        <dbReference type="ARBA" id="ARBA00023136"/>
    </source>
</evidence>
<gene>
    <name evidence="7" type="ORF">M3P19_09425</name>
</gene>
<proteinExistence type="predicted"/>
<keyword evidence="8" id="KW-1185">Reference proteome</keyword>
<evidence type="ECO:0000313" key="7">
    <source>
        <dbReference type="EMBL" id="MCL6274230.1"/>
    </source>
</evidence>
<keyword evidence="3 5" id="KW-1133">Transmembrane helix</keyword>
<evidence type="ECO:0000256" key="1">
    <source>
        <dbReference type="ARBA" id="ARBA00004141"/>
    </source>
</evidence>
<sequence length="138" mass="15802">MLIFLDYFLFGLFFAPIFILVEIVFADSNPKLESKIADGLLVLFIFFYLNKDLLRGKSLGKRFFGYQVVDLKSGNAASGLQCFFRNLTIGFLWPVEVVCAVINPKRRIGDFLAKTELLDSEQESLVSAWRELMNKFGR</sequence>
<protein>
    <submittedName>
        <fullName evidence="7">RDD family protein</fullName>
    </submittedName>
</protein>
<dbReference type="Pfam" id="PF06271">
    <property type="entry name" value="RDD"/>
    <property type="match status" value="1"/>
</dbReference>
<evidence type="ECO:0000259" key="6">
    <source>
        <dbReference type="Pfam" id="PF06271"/>
    </source>
</evidence>
<comment type="subcellular location">
    <subcellularLocation>
        <location evidence="1">Membrane</location>
        <topology evidence="1">Multi-pass membrane protein</topology>
    </subcellularLocation>
</comment>
<evidence type="ECO:0000256" key="2">
    <source>
        <dbReference type="ARBA" id="ARBA00022692"/>
    </source>
</evidence>
<feature type="domain" description="RDD" evidence="6">
    <location>
        <begin position="4"/>
        <end position="101"/>
    </location>
</feature>
<dbReference type="Proteomes" id="UP001203607">
    <property type="component" value="Unassembled WGS sequence"/>
</dbReference>
<evidence type="ECO:0000256" key="3">
    <source>
        <dbReference type="ARBA" id="ARBA00022989"/>
    </source>
</evidence>
<accession>A0ABT0PS61</accession>
<feature type="transmembrane region" description="Helical" evidence="5">
    <location>
        <begin position="32"/>
        <end position="49"/>
    </location>
</feature>
<keyword evidence="2 5" id="KW-0812">Transmembrane</keyword>
<comment type="caution">
    <text evidence="7">The sequence shown here is derived from an EMBL/GenBank/DDBJ whole genome shotgun (WGS) entry which is preliminary data.</text>
</comment>
<dbReference type="InterPro" id="IPR010432">
    <property type="entry name" value="RDD"/>
</dbReference>
<reference evidence="7 8" key="1">
    <citation type="submission" date="2022-05" db="EMBL/GenBank/DDBJ databases">
        <authorList>
            <person name="Park J.-S."/>
        </authorList>
    </citation>
    <scope>NUCLEOTIDE SEQUENCE [LARGE SCALE GENOMIC DNA]</scope>
    <source>
        <strain evidence="7 8">2012CJ35-5</strain>
    </source>
</reference>
<organism evidence="7 8">
    <name type="scientific">Flagellimonas spongiicola</name>
    <dbReference type="NCBI Taxonomy" id="2942208"/>
    <lineage>
        <taxon>Bacteria</taxon>
        <taxon>Pseudomonadati</taxon>
        <taxon>Bacteroidota</taxon>
        <taxon>Flavobacteriia</taxon>
        <taxon>Flavobacteriales</taxon>
        <taxon>Flavobacteriaceae</taxon>
        <taxon>Flagellimonas</taxon>
    </lineage>
</organism>